<evidence type="ECO:0000313" key="2">
    <source>
        <dbReference type="Proteomes" id="UP000583929"/>
    </source>
</evidence>
<reference evidence="1 2" key="1">
    <citation type="journal article" date="2020" name="bioRxiv">
        <title>Sequence and annotation of 42 cannabis genomes reveals extensive copy number variation in cannabinoid synthesis and pathogen resistance genes.</title>
        <authorList>
            <person name="Mckernan K.J."/>
            <person name="Helbert Y."/>
            <person name="Kane L.T."/>
            <person name="Ebling H."/>
            <person name="Zhang L."/>
            <person name="Liu B."/>
            <person name="Eaton Z."/>
            <person name="Mclaughlin S."/>
            <person name="Kingan S."/>
            <person name="Baybayan P."/>
            <person name="Concepcion G."/>
            <person name="Jordan M."/>
            <person name="Riva A."/>
            <person name="Barbazuk W."/>
            <person name="Harkins T."/>
        </authorList>
    </citation>
    <scope>NUCLEOTIDE SEQUENCE [LARGE SCALE GENOMIC DNA]</scope>
    <source>
        <strain evidence="2">cv. Jamaican Lion 4</strain>
        <tissue evidence="1">Leaf</tissue>
    </source>
</reference>
<dbReference type="EMBL" id="JAATIQ010000112">
    <property type="protein sequence ID" value="KAF4381266.1"/>
    <property type="molecule type" value="Genomic_DNA"/>
</dbReference>
<dbReference type="Proteomes" id="UP000583929">
    <property type="component" value="Unassembled WGS sequence"/>
</dbReference>
<name>A0A7J6GE74_CANSA</name>
<comment type="caution">
    <text evidence="1">The sequence shown here is derived from an EMBL/GenBank/DDBJ whole genome shotgun (WGS) entry which is preliminary data.</text>
</comment>
<accession>A0A7J6GE74</accession>
<protein>
    <submittedName>
        <fullName evidence="1">Uncharacterized protein</fullName>
    </submittedName>
</protein>
<sequence length="90" mass="10312">MDSFNFEGPIPETLTGLFGLEVLDLSDNDFSVYLGTKWQGYSDWSDKKFNWGNHDRFGTELEVLGNLNNANVLTPLAYVLYADKAYLFYE</sequence>
<proteinExistence type="predicted"/>
<gene>
    <name evidence="1" type="ORF">G4B88_009594</name>
</gene>
<dbReference type="AlphaFoldDB" id="A0A7J6GE74"/>
<evidence type="ECO:0000313" key="1">
    <source>
        <dbReference type="EMBL" id="KAF4381266.1"/>
    </source>
</evidence>
<organism evidence="1 2">
    <name type="scientific">Cannabis sativa</name>
    <name type="common">Hemp</name>
    <name type="synonym">Marijuana</name>
    <dbReference type="NCBI Taxonomy" id="3483"/>
    <lineage>
        <taxon>Eukaryota</taxon>
        <taxon>Viridiplantae</taxon>
        <taxon>Streptophyta</taxon>
        <taxon>Embryophyta</taxon>
        <taxon>Tracheophyta</taxon>
        <taxon>Spermatophyta</taxon>
        <taxon>Magnoliopsida</taxon>
        <taxon>eudicotyledons</taxon>
        <taxon>Gunneridae</taxon>
        <taxon>Pentapetalae</taxon>
        <taxon>rosids</taxon>
        <taxon>fabids</taxon>
        <taxon>Rosales</taxon>
        <taxon>Cannabaceae</taxon>
        <taxon>Cannabis</taxon>
    </lineage>
</organism>
<keyword evidence="2" id="KW-1185">Reference proteome</keyword>